<accession>A0A5K1IZN4</accession>
<protein>
    <submittedName>
        <fullName evidence="7">Transposase, Mutator family</fullName>
    </submittedName>
</protein>
<evidence type="ECO:0000256" key="4">
    <source>
        <dbReference type="ARBA" id="ARBA00023125"/>
    </source>
</evidence>
<comment type="similarity">
    <text evidence="2">Belongs to the transposase mutator family.</text>
</comment>
<dbReference type="EMBL" id="CABWIH010000034">
    <property type="protein sequence ID" value="VWL94927.1"/>
    <property type="molecule type" value="Genomic_DNA"/>
</dbReference>
<name>A0A5K1IZN4_9ACTN</name>
<evidence type="ECO:0000256" key="6">
    <source>
        <dbReference type="SAM" id="MobiDB-lite"/>
    </source>
</evidence>
<feature type="region of interest" description="Disordered" evidence="6">
    <location>
        <begin position="1"/>
        <end position="25"/>
    </location>
</feature>
<evidence type="ECO:0000313" key="7">
    <source>
        <dbReference type="EMBL" id="VWL94927.1"/>
    </source>
</evidence>
<feature type="compositionally biased region" description="Basic and acidic residues" evidence="6">
    <location>
        <begin position="1"/>
        <end position="23"/>
    </location>
</feature>
<keyword evidence="3" id="KW-0815">Transposition</keyword>
<keyword evidence="5" id="KW-0233">DNA recombination</keyword>
<dbReference type="GO" id="GO:0003677">
    <property type="term" value="F:DNA binding"/>
    <property type="evidence" value="ECO:0007669"/>
    <property type="project" value="UniProtKB-KW"/>
</dbReference>
<dbReference type="GO" id="GO:0004803">
    <property type="term" value="F:transposase activity"/>
    <property type="evidence" value="ECO:0007669"/>
    <property type="project" value="InterPro"/>
</dbReference>
<evidence type="ECO:0000256" key="3">
    <source>
        <dbReference type="ARBA" id="ARBA00022578"/>
    </source>
</evidence>
<organism evidence="7 8">
    <name type="scientific">Collinsella aerofaciens</name>
    <dbReference type="NCBI Taxonomy" id="74426"/>
    <lineage>
        <taxon>Bacteria</taxon>
        <taxon>Bacillati</taxon>
        <taxon>Actinomycetota</taxon>
        <taxon>Coriobacteriia</taxon>
        <taxon>Coriobacteriales</taxon>
        <taxon>Coriobacteriaceae</taxon>
        <taxon>Collinsella</taxon>
    </lineage>
</organism>
<proteinExistence type="inferred from homology"/>
<dbReference type="Proteomes" id="UP000330807">
    <property type="component" value="Unassembled WGS sequence"/>
</dbReference>
<dbReference type="InterPro" id="IPR001207">
    <property type="entry name" value="Transposase_mutator"/>
</dbReference>
<sequence length="108" mass="12345">MRWRDEQPQRLPRAEAGDLCGHDHHAHPKLRTGSFFPDDIVERYQRVDRAFVAAMAVMYATGASTRKVARVAETFPSVESLERLAGAVMCDEDEEWSRARYFSEAKMA</sequence>
<dbReference type="Pfam" id="PF00872">
    <property type="entry name" value="Transposase_mut"/>
    <property type="match status" value="1"/>
</dbReference>
<evidence type="ECO:0000256" key="2">
    <source>
        <dbReference type="ARBA" id="ARBA00010961"/>
    </source>
</evidence>
<evidence type="ECO:0000256" key="5">
    <source>
        <dbReference type="ARBA" id="ARBA00023172"/>
    </source>
</evidence>
<keyword evidence="4" id="KW-0238">DNA-binding</keyword>
<reference evidence="7 8" key="1">
    <citation type="submission" date="2019-10" db="EMBL/GenBank/DDBJ databases">
        <authorList>
            <person name="Wolf R A."/>
        </authorList>
    </citation>
    <scope>NUCLEOTIDE SEQUENCE [LARGE SCALE GENOMIC DNA]</scope>
    <source>
        <strain evidence="7">Collinsella_aerofaciens_AK_138A</strain>
    </source>
</reference>
<gene>
    <name evidence="7" type="ORF">LMKDKBCB_01756</name>
</gene>
<dbReference type="RefSeq" id="WP_373455083.1">
    <property type="nucleotide sequence ID" value="NZ_CABWIH010000034.1"/>
</dbReference>
<dbReference type="AlphaFoldDB" id="A0A5K1IZN4"/>
<evidence type="ECO:0000256" key="1">
    <source>
        <dbReference type="ARBA" id="ARBA00002190"/>
    </source>
</evidence>
<comment type="function">
    <text evidence="1">Required for the transposition of the insertion element.</text>
</comment>
<evidence type="ECO:0000313" key="8">
    <source>
        <dbReference type="Proteomes" id="UP000330807"/>
    </source>
</evidence>
<dbReference type="GO" id="GO:0006313">
    <property type="term" value="P:DNA transposition"/>
    <property type="evidence" value="ECO:0007669"/>
    <property type="project" value="InterPro"/>
</dbReference>